<evidence type="ECO:0000313" key="3">
    <source>
        <dbReference type="Proteomes" id="UP000193404"/>
    </source>
</evidence>
<dbReference type="RefSeq" id="WP_148690646.1">
    <property type="nucleotide sequence ID" value="NZ_CP020477.1"/>
</dbReference>
<evidence type="ECO:0000259" key="1">
    <source>
        <dbReference type="Pfam" id="PF22636"/>
    </source>
</evidence>
<dbReference type="KEGG" id="aman:B6F84_01855"/>
<dbReference type="SUPFAM" id="SSF54637">
    <property type="entry name" value="Thioesterase/thiol ester dehydrase-isomerase"/>
    <property type="match status" value="1"/>
</dbReference>
<dbReference type="InterPro" id="IPR029069">
    <property type="entry name" value="HotDog_dom_sf"/>
</dbReference>
<dbReference type="InterPro" id="IPR054485">
    <property type="entry name" value="FlK-like_dom"/>
</dbReference>
<gene>
    <name evidence="2" type="ORF">B6F84_01855</name>
</gene>
<feature type="domain" description="Fluoroacetyl-CoA-specific thioesterase-like" evidence="1">
    <location>
        <begin position="11"/>
        <end position="113"/>
    </location>
</feature>
<sequence length="121" mass="13557">MNETLQKEFVVKPENSASYVSSGAVNVLSTPSMIAFMEDVSFNLLQKKLKEGLTSVGFHIDVKHLAPAPIGSKIIVKSKIISEEGKKVTFKVEAYYNEKKIGEGIHERVIVNEKEFMKRVE</sequence>
<dbReference type="AlphaFoldDB" id="A0A1W6JXA4"/>
<dbReference type="OrthoDB" id="359228at2157"/>
<reference evidence="2 3" key="1">
    <citation type="submission" date="2017-03" db="EMBL/GenBank/DDBJ databases">
        <title>Sulfur activation and transportation mechanism of thermophilic Archaea Acidianus manzaensis YN-25.</title>
        <authorList>
            <person name="Ma Y."/>
            <person name="Yang Y."/>
            <person name="Xia J."/>
        </authorList>
    </citation>
    <scope>NUCLEOTIDE SEQUENCE [LARGE SCALE GENOMIC DNA]</scope>
    <source>
        <strain evidence="2 3">YN-25</strain>
    </source>
</reference>
<proteinExistence type="predicted"/>
<accession>A0A1W6JXA4</accession>
<dbReference type="Gene3D" id="3.10.129.10">
    <property type="entry name" value="Hotdog Thioesterase"/>
    <property type="match status" value="1"/>
</dbReference>
<dbReference type="PANTHER" id="PTHR36934">
    <property type="entry name" value="BLR0278 PROTEIN"/>
    <property type="match status" value="1"/>
</dbReference>
<dbReference type="PIRSF" id="PIRSF014972">
    <property type="entry name" value="FlK"/>
    <property type="match status" value="1"/>
</dbReference>
<dbReference type="STRING" id="282676.B6F84_01855"/>
<dbReference type="Pfam" id="PF22636">
    <property type="entry name" value="FlK"/>
    <property type="match status" value="1"/>
</dbReference>
<name>A0A1W6JXA4_9CREN</name>
<organism evidence="2 3">
    <name type="scientific">Acidianus manzaensis</name>
    <dbReference type="NCBI Taxonomy" id="282676"/>
    <lineage>
        <taxon>Archaea</taxon>
        <taxon>Thermoproteota</taxon>
        <taxon>Thermoprotei</taxon>
        <taxon>Sulfolobales</taxon>
        <taxon>Sulfolobaceae</taxon>
        <taxon>Acidianus</taxon>
    </lineage>
</organism>
<dbReference type="Proteomes" id="UP000193404">
    <property type="component" value="Chromosome"/>
</dbReference>
<protein>
    <submittedName>
        <fullName evidence="2">Thioesterase</fullName>
    </submittedName>
</protein>
<dbReference type="InterPro" id="IPR025540">
    <property type="entry name" value="FlK"/>
</dbReference>
<dbReference type="PANTHER" id="PTHR36934:SF1">
    <property type="entry name" value="THIOESTERASE DOMAIN-CONTAINING PROTEIN"/>
    <property type="match status" value="1"/>
</dbReference>
<dbReference type="GeneID" id="41589624"/>
<dbReference type="EMBL" id="CP020477">
    <property type="protein sequence ID" value="ARM74893.1"/>
    <property type="molecule type" value="Genomic_DNA"/>
</dbReference>
<evidence type="ECO:0000313" key="2">
    <source>
        <dbReference type="EMBL" id="ARM74893.1"/>
    </source>
</evidence>
<keyword evidence="3" id="KW-1185">Reference proteome</keyword>